<organism evidence="1 2">
    <name type="scientific">Penicillium diatomitis</name>
    <dbReference type="NCBI Taxonomy" id="2819901"/>
    <lineage>
        <taxon>Eukaryota</taxon>
        <taxon>Fungi</taxon>
        <taxon>Dikarya</taxon>
        <taxon>Ascomycota</taxon>
        <taxon>Pezizomycotina</taxon>
        <taxon>Eurotiomycetes</taxon>
        <taxon>Eurotiomycetidae</taxon>
        <taxon>Eurotiales</taxon>
        <taxon>Aspergillaceae</taxon>
        <taxon>Penicillium</taxon>
    </lineage>
</organism>
<reference evidence="1" key="2">
    <citation type="journal article" date="2023" name="IMA Fungus">
        <title>Comparative genomic study of the Penicillium genus elucidates a diverse pangenome and 15 lateral gene transfer events.</title>
        <authorList>
            <person name="Petersen C."/>
            <person name="Sorensen T."/>
            <person name="Nielsen M.R."/>
            <person name="Sondergaard T.E."/>
            <person name="Sorensen J.L."/>
            <person name="Fitzpatrick D.A."/>
            <person name="Frisvad J.C."/>
            <person name="Nielsen K.L."/>
        </authorList>
    </citation>
    <scope>NUCLEOTIDE SEQUENCE</scope>
    <source>
        <strain evidence="1">IBT 30728</strain>
    </source>
</reference>
<reference evidence="1" key="1">
    <citation type="submission" date="2022-12" db="EMBL/GenBank/DDBJ databases">
        <authorList>
            <person name="Petersen C."/>
        </authorList>
    </citation>
    <scope>NUCLEOTIDE SEQUENCE</scope>
    <source>
        <strain evidence="1">IBT 30728</strain>
    </source>
</reference>
<gene>
    <name evidence="1" type="ORF">N7539_006023</name>
</gene>
<dbReference type="EMBL" id="JAPWDQ010000007">
    <property type="protein sequence ID" value="KAJ5483823.1"/>
    <property type="molecule type" value="Genomic_DNA"/>
</dbReference>
<protein>
    <submittedName>
        <fullName evidence="1">Uncharacterized protein</fullName>
    </submittedName>
</protein>
<keyword evidence="2" id="KW-1185">Reference proteome</keyword>
<dbReference type="GeneID" id="81625874"/>
<name>A0A9W9X4Z0_9EURO</name>
<accession>A0A9W9X4Z0</accession>
<evidence type="ECO:0000313" key="2">
    <source>
        <dbReference type="Proteomes" id="UP001148312"/>
    </source>
</evidence>
<comment type="caution">
    <text evidence="1">The sequence shown here is derived from an EMBL/GenBank/DDBJ whole genome shotgun (WGS) entry which is preliminary data.</text>
</comment>
<dbReference type="RefSeq" id="XP_056789093.1">
    <property type="nucleotide sequence ID" value="XM_056935625.1"/>
</dbReference>
<dbReference type="Proteomes" id="UP001148312">
    <property type="component" value="Unassembled WGS sequence"/>
</dbReference>
<evidence type="ECO:0000313" key="1">
    <source>
        <dbReference type="EMBL" id="KAJ5483823.1"/>
    </source>
</evidence>
<sequence length="227" mass="24801">MTRASSSKRALLRTKCREALSTHICKLRSHDGSQITANLFVDERLGLTIAPGQVRLQPLPSDGYSWSATGTSAALLKKSLSSGNLWFYQSICEELGRSLEAVPVQVLKGTAKDKANEACPDSSRVIAGPCSSSFTETILQLEIAISKLKDELSCAHEHLNQSQAENCRLDQALSHTRNELQNSTFENSNLRNKLLSSEVRIAKAIQVLEVTAGKTATESPEDLQMED</sequence>
<proteinExistence type="predicted"/>
<dbReference type="AlphaFoldDB" id="A0A9W9X4Z0"/>